<feature type="transmembrane region" description="Helical" evidence="6">
    <location>
        <begin position="67"/>
        <end position="88"/>
    </location>
</feature>
<evidence type="ECO:0000259" key="7">
    <source>
        <dbReference type="PROSITE" id="PS50928"/>
    </source>
</evidence>
<name>A0ABN1VJ07_9PSEU</name>
<feature type="transmembrane region" description="Helical" evidence="6">
    <location>
        <begin position="128"/>
        <end position="144"/>
    </location>
</feature>
<evidence type="ECO:0000256" key="6">
    <source>
        <dbReference type="RuleBase" id="RU363032"/>
    </source>
</evidence>
<keyword evidence="9" id="KW-1185">Reference proteome</keyword>
<dbReference type="Proteomes" id="UP001500467">
    <property type="component" value="Unassembled WGS sequence"/>
</dbReference>
<sequence>MSDVELTAPTEEAGAKKADRVRLLAQPLAVLVIVGAVLTWALARENDEIEAQSIQAGVLLTKTWEHLLITAVVTAIVVGVAVPLGAMLTRRWARPVAPVFLGIANIGQAAPALGVLVLFFLWTGWEGLWAAALPIAFYSLLPVLRNTIVGIQSVDPALVDAARGIGMSPRSVLLRVEMPLALPMVLAGMRTSLVLAVGTATLAFFVNGGGLGELVDTGYKLNRPAVLVVGAVLAVGLALVVDWLGALAEQLLGPKGLG</sequence>
<evidence type="ECO:0000313" key="8">
    <source>
        <dbReference type="EMBL" id="GAA1213043.1"/>
    </source>
</evidence>
<evidence type="ECO:0000256" key="4">
    <source>
        <dbReference type="ARBA" id="ARBA00022989"/>
    </source>
</evidence>
<evidence type="ECO:0000256" key="3">
    <source>
        <dbReference type="ARBA" id="ARBA00022692"/>
    </source>
</evidence>
<evidence type="ECO:0000256" key="1">
    <source>
        <dbReference type="ARBA" id="ARBA00004141"/>
    </source>
</evidence>
<dbReference type="InterPro" id="IPR000515">
    <property type="entry name" value="MetI-like"/>
</dbReference>
<dbReference type="RefSeq" id="WP_253857643.1">
    <property type="nucleotide sequence ID" value="NZ_BAAALM010000015.1"/>
</dbReference>
<dbReference type="Pfam" id="PF00528">
    <property type="entry name" value="BPD_transp_1"/>
    <property type="match status" value="1"/>
</dbReference>
<dbReference type="EMBL" id="BAAALM010000015">
    <property type="protein sequence ID" value="GAA1213043.1"/>
    <property type="molecule type" value="Genomic_DNA"/>
</dbReference>
<keyword evidence="4 6" id="KW-1133">Transmembrane helix</keyword>
<dbReference type="PANTHER" id="PTHR30177">
    <property type="entry name" value="GLYCINE BETAINE/L-PROLINE TRANSPORT SYSTEM PERMEASE PROTEIN PROW"/>
    <property type="match status" value="1"/>
</dbReference>
<dbReference type="CDD" id="cd06261">
    <property type="entry name" value="TM_PBP2"/>
    <property type="match status" value="1"/>
</dbReference>
<keyword evidence="5 6" id="KW-0472">Membrane</keyword>
<reference evidence="8 9" key="1">
    <citation type="journal article" date="2019" name="Int. J. Syst. Evol. Microbiol.">
        <title>The Global Catalogue of Microorganisms (GCM) 10K type strain sequencing project: providing services to taxonomists for standard genome sequencing and annotation.</title>
        <authorList>
            <consortium name="The Broad Institute Genomics Platform"/>
            <consortium name="The Broad Institute Genome Sequencing Center for Infectious Disease"/>
            <person name="Wu L."/>
            <person name="Ma J."/>
        </authorList>
    </citation>
    <scope>NUCLEOTIDE SEQUENCE [LARGE SCALE GENOMIC DNA]</scope>
    <source>
        <strain evidence="8 9">JCM 13022</strain>
    </source>
</reference>
<dbReference type="SUPFAM" id="SSF161098">
    <property type="entry name" value="MetI-like"/>
    <property type="match status" value="1"/>
</dbReference>
<dbReference type="InterPro" id="IPR051204">
    <property type="entry name" value="ABC_transp_perm/SBD"/>
</dbReference>
<feature type="transmembrane region" description="Helical" evidence="6">
    <location>
        <begin position="225"/>
        <end position="245"/>
    </location>
</feature>
<comment type="similarity">
    <text evidence="6">Belongs to the binding-protein-dependent transport system permease family.</text>
</comment>
<feature type="transmembrane region" description="Helical" evidence="6">
    <location>
        <begin position="180"/>
        <end position="205"/>
    </location>
</feature>
<evidence type="ECO:0000256" key="5">
    <source>
        <dbReference type="ARBA" id="ARBA00023136"/>
    </source>
</evidence>
<accession>A0ABN1VJ07</accession>
<keyword evidence="2 6" id="KW-0813">Transport</keyword>
<keyword evidence="3 6" id="KW-0812">Transmembrane</keyword>
<feature type="domain" description="ABC transmembrane type-1" evidence="7">
    <location>
        <begin position="63"/>
        <end position="245"/>
    </location>
</feature>
<feature type="transmembrane region" description="Helical" evidence="6">
    <location>
        <begin position="23"/>
        <end position="43"/>
    </location>
</feature>
<dbReference type="Gene3D" id="1.10.3720.10">
    <property type="entry name" value="MetI-like"/>
    <property type="match status" value="1"/>
</dbReference>
<dbReference type="PANTHER" id="PTHR30177:SF4">
    <property type="entry name" value="OSMOPROTECTANT IMPORT PERMEASE PROTEIN OSMW"/>
    <property type="match status" value="1"/>
</dbReference>
<evidence type="ECO:0000313" key="9">
    <source>
        <dbReference type="Proteomes" id="UP001500467"/>
    </source>
</evidence>
<gene>
    <name evidence="8" type="ORF">GCM10009675_38180</name>
</gene>
<dbReference type="InterPro" id="IPR035906">
    <property type="entry name" value="MetI-like_sf"/>
</dbReference>
<comment type="subcellular location">
    <subcellularLocation>
        <location evidence="6">Cell membrane</location>
        <topology evidence="6">Multi-pass membrane protein</topology>
    </subcellularLocation>
    <subcellularLocation>
        <location evidence="1">Membrane</location>
        <topology evidence="1">Multi-pass membrane protein</topology>
    </subcellularLocation>
</comment>
<proteinExistence type="inferred from homology"/>
<dbReference type="PROSITE" id="PS50928">
    <property type="entry name" value="ABC_TM1"/>
    <property type="match status" value="1"/>
</dbReference>
<evidence type="ECO:0000256" key="2">
    <source>
        <dbReference type="ARBA" id="ARBA00022448"/>
    </source>
</evidence>
<feature type="transmembrane region" description="Helical" evidence="6">
    <location>
        <begin position="100"/>
        <end position="122"/>
    </location>
</feature>
<protein>
    <submittedName>
        <fullName evidence="8">ABC transporter permease</fullName>
    </submittedName>
</protein>
<organism evidence="8 9">
    <name type="scientific">Prauserella alba</name>
    <dbReference type="NCBI Taxonomy" id="176898"/>
    <lineage>
        <taxon>Bacteria</taxon>
        <taxon>Bacillati</taxon>
        <taxon>Actinomycetota</taxon>
        <taxon>Actinomycetes</taxon>
        <taxon>Pseudonocardiales</taxon>
        <taxon>Pseudonocardiaceae</taxon>
        <taxon>Prauserella</taxon>
    </lineage>
</organism>
<comment type="caution">
    <text evidence="8">The sequence shown here is derived from an EMBL/GenBank/DDBJ whole genome shotgun (WGS) entry which is preliminary data.</text>
</comment>